<proteinExistence type="predicted"/>
<protein>
    <submittedName>
        <fullName evidence="1">Uncharacterized protein</fullName>
    </submittedName>
</protein>
<sequence length="34" mass="3747">MLFIMLASANAADRANISINVTYSMTIIILTFNL</sequence>
<dbReference type="Proteomes" id="UP000001841">
    <property type="component" value="Chromosome"/>
</dbReference>
<evidence type="ECO:0000313" key="2">
    <source>
        <dbReference type="Proteomes" id="UP000001841"/>
    </source>
</evidence>
<dbReference type="AlphaFoldDB" id="D4HUD6"/>
<name>D4HUD6_ERWAC</name>
<dbReference type="KEGG" id="eam:EAMY_0117"/>
<accession>D4HUD6</accession>
<evidence type="ECO:0000313" key="1">
    <source>
        <dbReference type="EMBL" id="CBA19059.1"/>
    </source>
</evidence>
<gene>
    <name evidence="1" type="ordered locus">EAMY_0117</name>
</gene>
<organism evidence="1 2">
    <name type="scientific">Erwinia amylovora (strain CFBP1430)</name>
    <dbReference type="NCBI Taxonomy" id="665029"/>
    <lineage>
        <taxon>Bacteria</taxon>
        <taxon>Pseudomonadati</taxon>
        <taxon>Pseudomonadota</taxon>
        <taxon>Gammaproteobacteria</taxon>
        <taxon>Enterobacterales</taxon>
        <taxon>Erwiniaceae</taxon>
        <taxon>Erwinia</taxon>
    </lineage>
</organism>
<dbReference type="EMBL" id="FN434113">
    <property type="protein sequence ID" value="CBA19059.1"/>
    <property type="molecule type" value="Genomic_DNA"/>
</dbReference>
<reference evidence="1 2" key="1">
    <citation type="journal article" date="2010" name="Mol. Plant Microbe Interact.">
        <title>Complete genome sequence of the fire blight pathogen Erwinia amylovora CFBP 1430 and comparison to other Erwinia spp.</title>
        <authorList>
            <person name="Smits T.H."/>
            <person name="Rezzonico F."/>
            <person name="Kamber T."/>
            <person name="Blom J."/>
            <person name="Goesmann A."/>
            <person name="Frey J.E."/>
            <person name="Duffy B."/>
        </authorList>
    </citation>
    <scope>NUCLEOTIDE SEQUENCE [LARGE SCALE GENOMIC DNA]</scope>
    <source>
        <strain evidence="2">CFBP1430</strain>
    </source>
</reference>
<dbReference type="HOGENOM" id="CLU_3373653_0_0_6"/>